<reference evidence="1" key="1">
    <citation type="submission" date="2016-06" db="UniProtKB">
        <authorList>
            <consortium name="WormBaseParasite"/>
        </authorList>
    </citation>
    <scope>IDENTIFICATION</scope>
</reference>
<name>A0A183KQC9_9TREM</name>
<evidence type="ECO:0000313" key="1">
    <source>
        <dbReference type="WBParaSite" id="SCUD_0001726701-mRNA-1"/>
    </source>
</evidence>
<dbReference type="WBParaSite" id="SCUD_0001726701-mRNA-1">
    <property type="protein sequence ID" value="SCUD_0001726701-mRNA-1"/>
    <property type="gene ID" value="SCUD_0001726701"/>
</dbReference>
<proteinExistence type="predicted"/>
<protein>
    <submittedName>
        <fullName evidence="1">Uncharacterized protein</fullName>
    </submittedName>
</protein>
<accession>A0A183KQC9</accession>
<dbReference type="AlphaFoldDB" id="A0A183KQC9"/>
<organism evidence="1">
    <name type="scientific">Schistosoma curassoni</name>
    <dbReference type="NCBI Taxonomy" id="6186"/>
    <lineage>
        <taxon>Eukaryota</taxon>
        <taxon>Metazoa</taxon>
        <taxon>Spiralia</taxon>
        <taxon>Lophotrochozoa</taxon>
        <taxon>Platyhelminthes</taxon>
        <taxon>Trematoda</taxon>
        <taxon>Digenea</taxon>
        <taxon>Strigeidida</taxon>
        <taxon>Schistosomatoidea</taxon>
        <taxon>Schistosomatidae</taxon>
        <taxon>Schistosoma</taxon>
    </lineage>
</organism>
<sequence length="121" mass="14434">MIFWPYTNSMEVYADWQHSLKDWSCIKTPNLLINSFMMSFYGDWQVNNVTWLYYSWFRVKIKHIIIFGIQFKMILPGNTSAFLKLFDQLLLTHPLLVHVAPFDLISQIILEFYPSNKCFGI</sequence>